<dbReference type="PANTHER" id="PTHR34322:SF2">
    <property type="entry name" value="TRANSPOSASE IS200-LIKE DOMAIN-CONTAINING PROTEIN"/>
    <property type="match status" value="1"/>
</dbReference>
<dbReference type="Pfam" id="PF01797">
    <property type="entry name" value="Y1_Tnp"/>
    <property type="match status" value="1"/>
</dbReference>
<dbReference type="SUPFAM" id="SSF143422">
    <property type="entry name" value="Transposase IS200-like"/>
    <property type="match status" value="1"/>
</dbReference>
<dbReference type="Proteomes" id="UP001246372">
    <property type="component" value="Unassembled WGS sequence"/>
</dbReference>
<protein>
    <submittedName>
        <fullName evidence="2">Transposase</fullName>
    </submittedName>
</protein>
<accession>A0ABU3PKB9</accession>
<comment type="caution">
    <text evidence="2">The sequence shown here is derived from an EMBL/GenBank/DDBJ whole genome shotgun (WGS) entry which is preliminary data.</text>
</comment>
<gene>
    <name evidence="2" type="ORF">RQP53_24680</name>
</gene>
<dbReference type="RefSeq" id="WP_315653388.1">
    <property type="nucleotide sequence ID" value="NZ_JAVXZY010000039.1"/>
</dbReference>
<keyword evidence="3" id="KW-1185">Reference proteome</keyword>
<dbReference type="SMART" id="SM01321">
    <property type="entry name" value="Y1_Tnp"/>
    <property type="match status" value="1"/>
</dbReference>
<evidence type="ECO:0000313" key="3">
    <source>
        <dbReference type="Proteomes" id="UP001246372"/>
    </source>
</evidence>
<evidence type="ECO:0000259" key="1">
    <source>
        <dbReference type="SMART" id="SM01321"/>
    </source>
</evidence>
<dbReference type="InterPro" id="IPR002686">
    <property type="entry name" value="Transposase_17"/>
</dbReference>
<evidence type="ECO:0000313" key="2">
    <source>
        <dbReference type="EMBL" id="MDT9002491.1"/>
    </source>
</evidence>
<sequence>MTRPLRIEFPGAVYHVTARGNRREPIFESDDDRTLLLGVVGKTMKRFDAVMLAYCLMGNHYHLVLGTRQANLSALMQQLNGIYTQAFNRRHGKVGHVFQGRFKAILVDRDSYLLEVCRYVELNPVRARMVERPGDWPWSSYRAHCGLASPVSWLDTAGLHAHLLGAAPRSEKERLLAAGRYAELVEEGRDLRLWQTALRQQIYLGDEAFVQRTLEVNGIKLDGETTRDIPQQQHSTPKRLNQWQKECPDRAEALWMAHTRSGITMTALADELSLSVARVSQLIKKYEDLKFKA</sequence>
<feature type="domain" description="Transposase IS200-like" evidence="1">
    <location>
        <begin position="9"/>
        <end position="123"/>
    </location>
</feature>
<dbReference type="Gene3D" id="3.30.70.1290">
    <property type="entry name" value="Transposase IS200-like"/>
    <property type="match status" value="1"/>
</dbReference>
<dbReference type="EMBL" id="JAVXZY010000039">
    <property type="protein sequence ID" value="MDT9002491.1"/>
    <property type="molecule type" value="Genomic_DNA"/>
</dbReference>
<dbReference type="NCBIfam" id="NF047646">
    <property type="entry name" value="REP_Tyr_transpos"/>
    <property type="match status" value="1"/>
</dbReference>
<organism evidence="2 3">
    <name type="scientific">Roseateles aquae</name>
    <dbReference type="NCBI Taxonomy" id="3077235"/>
    <lineage>
        <taxon>Bacteria</taxon>
        <taxon>Pseudomonadati</taxon>
        <taxon>Pseudomonadota</taxon>
        <taxon>Betaproteobacteria</taxon>
        <taxon>Burkholderiales</taxon>
        <taxon>Sphaerotilaceae</taxon>
        <taxon>Roseateles</taxon>
    </lineage>
</organism>
<dbReference type="InterPro" id="IPR036515">
    <property type="entry name" value="Transposase_17_sf"/>
</dbReference>
<proteinExistence type="predicted"/>
<dbReference type="PANTHER" id="PTHR34322">
    <property type="entry name" value="TRANSPOSASE, Y1_TNP DOMAIN-CONTAINING"/>
    <property type="match status" value="1"/>
</dbReference>
<reference evidence="2" key="1">
    <citation type="submission" date="2023-09" db="EMBL/GenBank/DDBJ databases">
        <title>Paucibacter sp. APW11 Genome sequencing and assembly.</title>
        <authorList>
            <person name="Kim I."/>
        </authorList>
    </citation>
    <scope>NUCLEOTIDE SEQUENCE</scope>
    <source>
        <strain evidence="2">APW11</strain>
    </source>
</reference>
<name>A0ABU3PKB9_9BURK</name>